<dbReference type="AlphaFoldDB" id="A0A8J8CG76"/>
<feature type="domain" description="GAF" evidence="1">
    <location>
        <begin position="939"/>
        <end position="1100"/>
    </location>
</feature>
<evidence type="ECO:0000259" key="1">
    <source>
        <dbReference type="SMART" id="SM00065"/>
    </source>
</evidence>
<reference evidence="2" key="1">
    <citation type="submission" date="2021-05" db="EMBL/GenBank/DDBJ databases">
        <title>Genomic insights into ecological role and evolution of a novel Thermoplasmata order Candidatus Sysuiplasmatales.</title>
        <authorList>
            <person name="Yuan Y."/>
        </authorList>
    </citation>
    <scope>NUCLEOTIDE SEQUENCE</scope>
    <source>
        <strain evidence="2">TUT19-bin139</strain>
    </source>
</reference>
<dbReference type="Pfam" id="PF13185">
    <property type="entry name" value="GAF_2"/>
    <property type="match status" value="1"/>
</dbReference>
<evidence type="ECO:0000313" key="2">
    <source>
        <dbReference type="EMBL" id="MBX8644051.1"/>
    </source>
</evidence>
<dbReference type="InterPro" id="IPR003018">
    <property type="entry name" value="GAF"/>
</dbReference>
<dbReference type="SMART" id="SM00065">
    <property type="entry name" value="GAF"/>
    <property type="match status" value="1"/>
</dbReference>
<sequence>MSIAVDDELPASLAHKHRARVRDILRKLVALLSETVQSVVVSVLLMESGKPSAYIRGKAKGQCAEEDVPAEIAALAHSSLAASAEIRKDIGKLTMNAMPFHISGDLSGVLLTGYADNSSENGQNAARIAHSLVPLLETCLSIQGSDGDSSFLCEEIDIVLDALSKTAVPKAALLNLGTHICERFSFDGISVSSVRHGLAERMWSTGRDPGQEHATVLSAAMSDAVSTISTRRLLLKDATARGEIHCSIVPVVTAETQLAVVILSGKEIGVTAELLTAYAYKFALTLFEKSMASYSFSEGWLETIEKVFSALTGKSTFTMLEVLGSIFSSLLEAGYFSDYSIYPDGASLHQSEMNAEKVSVPFISSVWARESILDAYSSPASCVHHSTQDRKVLFLTIPEGRDRRWVVAITLHNPLIFESEVTLWRRFYRLFLILLDSYLMKIDRNAEDEISAHRRSMEERASLAMSSISQESSVREMLISACGFISQIGAAEFAAYSEEGGIYRKFHGSSAERDTLTRPFVELILSSSRMLNRFLSEVKPGAVSYQSEGADGASSYILSVYGDNRYPSGFILFHIPSDTVDVRTFELQMMNIAVAINMNASSVSFMSRHRSEEQTISLLGTLIRASAGSEGIEKVMQMTADAAAEMSNSPVAGIVIYSLTDRREVLSAYHGVAHHSSLKNLIAKDIAGRALKSGAGEILNSYNHTVENGKTDEGDAFTVERMAIVPLLMDIRYRGYIVAINTADGLFNESHLGRLTMLSQMASITFKLDLEAARRNKLIEDFNVFHSAEIALNSARSLNELYDIIAVELKRITGASGVILASEISGVKRVIRSTEEKIEVGSAVFDGSVIGMQFDHAPLSARIVEHLRLEEEWSSRIDAAEMILVRLPPSDNLVLSVYNGHGSRKFTNDDIDRLNKFSKIASSSLEKLNLIETLDRKLKHVEMMQTILKGITEKRSEYEVLSDIIPKAVEICDGDAGLFWKHDSLRQKNIVAGEFYRNKESENLVGFEMDADKGITGIVFRNKRPVIVADANLDNFAVQLEGTKKEQFETLIAAPVMVRNDVLGVLIIYRDRQPSFTASDLKTLVGISEDISSALAGNRTG</sequence>
<dbReference type="SUPFAM" id="SSF55781">
    <property type="entry name" value="GAF domain-like"/>
    <property type="match status" value="2"/>
</dbReference>
<dbReference type="InterPro" id="IPR029016">
    <property type="entry name" value="GAF-like_dom_sf"/>
</dbReference>
<dbReference type="Proteomes" id="UP000750197">
    <property type="component" value="Unassembled WGS sequence"/>
</dbReference>
<organism evidence="2 3">
    <name type="scientific">Candidatus Sysuiplasma superficiale</name>
    <dbReference type="NCBI Taxonomy" id="2823368"/>
    <lineage>
        <taxon>Archaea</taxon>
        <taxon>Methanobacteriati</taxon>
        <taxon>Thermoplasmatota</taxon>
        <taxon>Thermoplasmata</taxon>
        <taxon>Candidatus Sysuiplasmatales</taxon>
        <taxon>Candidatus Sysuiplasmataceae</taxon>
        <taxon>Candidatus Sysuiplasma</taxon>
    </lineage>
</organism>
<gene>
    <name evidence="2" type="ORF">KIY12_04925</name>
</gene>
<accession>A0A8J8CG76</accession>
<dbReference type="EMBL" id="JAHEAC010000035">
    <property type="protein sequence ID" value="MBX8644051.1"/>
    <property type="molecule type" value="Genomic_DNA"/>
</dbReference>
<evidence type="ECO:0000313" key="3">
    <source>
        <dbReference type="Proteomes" id="UP000750197"/>
    </source>
</evidence>
<dbReference type="Gene3D" id="3.30.450.40">
    <property type="match status" value="2"/>
</dbReference>
<comment type="caution">
    <text evidence="2">The sequence shown here is derived from an EMBL/GenBank/DDBJ whole genome shotgun (WGS) entry which is preliminary data.</text>
</comment>
<name>A0A8J8CG76_9ARCH</name>
<proteinExistence type="predicted"/>
<protein>
    <submittedName>
        <fullName evidence="2">GAF domain-containing protein</fullName>
    </submittedName>
</protein>